<gene>
    <name evidence="7" type="ORF">E6Q54_18065</name>
</gene>
<evidence type="ECO:0000313" key="8">
    <source>
        <dbReference type="Proteomes" id="UP000321797"/>
    </source>
</evidence>
<evidence type="ECO:0000256" key="4">
    <source>
        <dbReference type="ARBA" id="ARBA00023136"/>
    </source>
</evidence>
<evidence type="ECO:0000256" key="2">
    <source>
        <dbReference type="ARBA" id="ARBA00022692"/>
    </source>
</evidence>
<feature type="transmembrane region" description="Helical" evidence="5">
    <location>
        <begin position="12"/>
        <end position="31"/>
    </location>
</feature>
<evidence type="ECO:0000256" key="1">
    <source>
        <dbReference type="ARBA" id="ARBA00004141"/>
    </source>
</evidence>
<organism evidence="7 8">
    <name type="scientific">Mycolicibacter arupensis</name>
    <dbReference type="NCBI Taxonomy" id="342002"/>
    <lineage>
        <taxon>Bacteria</taxon>
        <taxon>Bacillati</taxon>
        <taxon>Actinomycetota</taxon>
        <taxon>Actinomycetes</taxon>
        <taxon>Mycobacteriales</taxon>
        <taxon>Mycobacteriaceae</taxon>
        <taxon>Mycolicibacter</taxon>
    </lineage>
</organism>
<feature type="non-terminal residue" evidence="7">
    <location>
        <position position="110"/>
    </location>
</feature>
<sequence>MSEQRAKRPLAARLVRLLAVPIIVCWGLLAMTTNTFVPQVEKVAEELAGPMVPSYAPSQAAMLAIGEKFEESTSTSMTMLVLEADRPLGPEDHAYYDELVRTLRADTDHV</sequence>
<feature type="domain" description="Membrane transport protein MMPL" evidence="6">
    <location>
        <begin position="51"/>
        <end position="110"/>
    </location>
</feature>
<dbReference type="Proteomes" id="UP000321797">
    <property type="component" value="Unassembled WGS sequence"/>
</dbReference>
<keyword evidence="2 5" id="KW-0812">Transmembrane</keyword>
<dbReference type="AlphaFoldDB" id="A0A5C7XT21"/>
<reference evidence="7 8" key="1">
    <citation type="submission" date="2018-09" db="EMBL/GenBank/DDBJ databases">
        <title>Metagenome Assembled Genomes from an Advanced Water Purification Facility.</title>
        <authorList>
            <person name="Stamps B.W."/>
            <person name="Spear J.R."/>
        </authorList>
    </citation>
    <scope>NUCLEOTIDE SEQUENCE [LARGE SCALE GENOMIC DNA]</scope>
    <source>
        <strain evidence="7">Bin_29_2</strain>
    </source>
</reference>
<keyword evidence="4 5" id="KW-0472">Membrane</keyword>
<protein>
    <submittedName>
        <fullName evidence="7">MMPL family RND transporter</fullName>
    </submittedName>
</protein>
<evidence type="ECO:0000259" key="6">
    <source>
        <dbReference type="Pfam" id="PF03176"/>
    </source>
</evidence>
<accession>A0A5C7XT21</accession>
<proteinExistence type="predicted"/>
<name>A0A5C7XT21_9MYCO</name>
<comment type="subcellular location">
    <subcellularLocation>
        <location evidence="1">Membrane</location>
        <topology evidence="1">Multi-pass membrane protein</topology>
    </subcellularLocation>
</comment>
<evidence type="ECO:0000256" key="5">
    <source>
        <dbReference type="SAM" id="Phobius"/>
    </source>
</evidence>
<keyword evidence="3 5" id="KW-1133">Transmembrane helix</keyword>
<dbReference type="Pfam" id="PF03176">
    <property type="entry name" value="MMPL"/>
    <property type="match status" value="1"/>
</dbReference>
<dbReference type="RefSeq" id="WP_276762431.1">
    <property type="nucleotide sequence ID" value="NZ_SSGD01000124.1"/>
</dbReference>
<evidence type="ECO:0000256" key="3">
    <source>
        <dbReference type="ARBA" id="ARBA00022989"/>
    </source>
</evidence>
<dbReference type="EMBL" id="SSGD01000124">
    <property type="protein sequence ID" value="TXI52543.1"/>
    <property type="molecule type" value="Genomic_DNA"/>
</dbReference>
<dbReference type="InterPro" id="IPR004869">
    <property type="entry name" value="MMPL_dom"/>
</dbReference>
<comment type="caution">
    <text evidence="7">The sequence shown here is derived from an EMBL/GenBank/DDBJ whole genome shotgun (WGS) entry which is preliminary data.</text>
</comment>
<evidence type="ECO:0000313" key="7">
    <source>
        <dbReference type="EMBL" id="TXI52543.1"/>
    </source>
</evidence>
<dbReference type="GO" id="GO:0016020">
    <property type="term" value="C:membrane"/>
    <property type="evidence" value="ECO:0007669"/>
    <property type="project" value="UniProtKB-SubCell"/>
</dbReference>